<gene>
    <name evidence="1" type="ORF">AM380_18465</name>
</gene>
<evidence type="ECO:0000313" key="1">
    <source>
        <dbReference type="EMBL" id="AWC95480.1"/>
    </source>
</evidence>
<name>A0AAU8ZQ71_MORMO</name>
<proteinExistence type="predicted"/>
<dbReference type="AlphaFoldDB" id="A0AAU8ZQ71"/>
<organism evidence="1 2">
    <name type="scientific">Morganella morganii</name>
    <name type="common">Proteus morganii</name>
    <dbReference type="NCBI Taxonomy" id="582"/>
    <lineage>
        <taxon>Bacteria</taxon>
        <taxon>Pseudomonadati</taxon>
        <taxon>Pseudomonadota</taxon>
        <taxon>Gammaproteobacteria</taxon>
        <taxon>Enterobacterales</taxon>
        <taxon>Morganellaceae</taxon>
        <taxon>Morganella</taxon>
    </lineage>
</organism>
<sequence length="186" mass="21430">MNAIYHKTGAGIINNDYNSKSAQELADGLALYLKQGYINPLYINCDCEDECAEEAGFYLDALSVRDPDLSCDFRKKIMESPVICNDYFKSQCMEWLLLSSDKYRRYVIQYLSCHYDILPVSVLQKAMFYFYCAKSDPDDNDVVPDSLIVKLKSRYHAVKDNKDVMDYELTELKETGDDFYAAYPSP</sequence>
<accession>A0AAU8ZQ71</accession>
<dbReference type="Proteomes" id="UP000244682">
    <property type="component" value="Chromosome"/>
</dbReference>
<protein>
    <submittedName>
        <fullName evidence="1">Uncharacterized protein</fullName>
    </submittedName>
</protein>
<evidence type="ECO:0000313" key="2">
    <source>
        <dbReference type="Proteomes" id="UP000244682"/>
    </source>
</evidence>
<reference evidence="1 2" key="1">
    <citation type="submission" date="2018-04" db="EMBL/GenBank/DDBJ databases">
        <title>Whole genome sequencing of Morganella morganii AR_0133.</title>
        <authorList>
            <person name="Conlan S."/>
            <person name="Thomas P.J."/>
            <person name="Mullikin J."/>
            <person name="Frank K.M."/>
            <person name="Segre J.A."/>
        </authorList>
    </citation>
    <scope>NUCLEOTIDE SEQUENCE [LARGE SCALE GENOMIC DNA]</scope>
    <source>
        <strain evidence="1 2">AR_0133</strain>
    </source>
</reference>
<dbReference type="EMBL" id="CP028956">
    <property type="protein sequence ID" value="AWC95480.1"/>
    <property type="molecule type" value="Genomic_DNA"/>
</dbReference>